<dbReference type="PANTHER" id="PTHR10773">
    <property type="entry name" value="DNA-DIRECTED RNA POLYMERASES I, II, AND III SUBUNIT RPABC2"/>
    <property type="match status" value="1"/>
</dbReference>
<gene>
    <name evidence="2" type="ORF">NQ314_021004</name>
</gene>
<name>A0AAV8WJQ1_9CUCU</name>
<proteinExistence type="predicted"/>
<feature type="compositionally biased region" description="Polar residues" evidence="1">
    <location>
        <begin position="489"/>
        <end position="507"/>
    </location>
</feature>
<evidence type="ECO:0000313" key="3">
    <source>
        <dbReference type="Proteomes" id="UP001162156"/>
    </source>
</evidence>
<accession>A0AAV8WJQ1</accession>
<feature type="compositionally biased region" description="Basic and acidic residues" evidence="1">
    <location>
        <begin position="79"/>
        <end position="93"/>
    </location>
</feature>
<evidence type="ECO:0000256" key="1">
    <source>
        <dbReference type="SAM" id="MobiDB-lite"/>
    </source>
</evidence>
<feature type="region of interest" description="Disordered" evidence="1">
    <location>
        <begin position="69"/>
        <end position="93"/>
    </location>
</feature>
<organism evidence="2 3">
    <name type="scientific">Rhamnusium bicolor</name>
    <dbReference type="NCBI Taxonomy" id="1586634"/>
    <lineage>
        <taxon>Eukaryota</taxon>
        <taxon>Metazoa</taxon>
        <taxon>Ecdysozoa</taxon>
        <taxon>Arthropoda</taxon>
        <taxon>Hexapoda</taxon>
        <taxon>Insecta</taxon>
        <taxon>Pterygota</taxon>
        <taxon>Neoptera</taxon>
        <taxon>Endopterygota</taxon>
        <taxon>Coleoptera</taxon>
        <taxon>Polyphaga</taxon>
        <taxon>Cucujiformia</taxon>
        <taxon>Chrysomeloidea</taxon>
        <taxon>Cerambycidae</taxon>
        <taxon>Lepturinae</taxon>
        <taxon>Rhagiini</taxon>
        <taxon>Rhamnusium</taxon>
    </lineage>
</organism>
<dbReference type="PANTHER" id="PTHR10773:SF19">
    <property type="match status" value="1"/>
</dbReference>
<dbReference type="AlphaFoldDB" id="A0AAV8WJQ1"/>
<protein>
    <submittedName>
        <fullName evidence="2">Uncharacterized protein</fullName>
    </submittedName>
</protein>
<comment type="caution">
    <text evidence="2">The sequence shown here is derived from an EMBL/GenBank/DDBJ whole genome shotgun (WGS) entry which is preliminary data.</text>
</comment>
<reference evidence="2" key="1">
    <citation type="journal article" date="2023" name="Insect Mol. Biol.">
        <title>Genome sequencing provides insights into the evolution of gene families encoding plant cell wall-degrading enzymes in longhorned beetles.</title>
        <authorList>
            <person name="Shin N.R."/>
            <person name="Okamura Y."/>
            <person name="Kirsch R."/>
            <person name="Pauchet Y."/>
        </authorList>
    </citation>
    <scope>NUCLEOTIDE SEQUENCE</scope>
    <source>
        <strain evidence="2">RBIC_L_NR</strain>
    </source>
</reference>
<dbReference type="EMBL" id="JANEYF010005830">
    <property type="protein sequence ID" value="KAJ8926613.1"/>
    <property type="molecule type" value="Genomic_DNA"/>
</dbReference>
<evidence type="ECO:0000313" key="2">
    <source>
        <dbReference type="EMBL" id="KAJ8926613.1"/>
    </source>
</evidence>
<sequence>MNNNEEPVVPVKKARNIKKEILIREKKVKGEAHINHKGKVIEAKKVGPDCKYKRYKCFSDTHLAGLLRTSPVKQRRSRRAEINHSDSESGDDKLHPKFLHTVAFSYIVRVKTEPSSKYVGVKICRDAFLSLHGITRARLRRIQNLLAHTNGSPLNKRGQHQNRPNKTPPELDFLIQQNIKSFPARQSHYFIRKNPQRFYLHETLTVKEMYRSLLEKYRIRVSYKVYWLVFTTQFNIMFGLPRTDTCTMCDMLRQNIEANKNEQEGKKLAAEKELHLRKTEAFYSLKRKWKQEARTNKATVISPDFMQNLPLPHIRTNTVSYARQLWYFMFEVPDLSDDSASIKRKEKVTVETPQEWDDIMVTCWSKPSPFDMINVDQSNLFDLKKAVEPYFLKTPKPPLKLKTFRIYKISIEDPNIALIRESYSGLWGRCWIRNKTQIPTEFALTSSYAGPINVNPLKIKSLIDLCPTLSIVENRAFYESFMQNREEQPSQNTEIDSEDNSSGCESE</sequence>
<keyword evidence="3" id="KW-1185">Reference proteome</keyword>
<feature type="region of interest" description="Disordered" evidence="1">
    <location>
        <begin position="484"/>
        <end position="507"/>
    </location>
</feature>
<dbReference type="Proteomes" id="UP001162156">
    <property type="component" value="Unassembled WGS sequence"/>
</dbReference>